<feature type="region of interest" description="Disordered" evidence="2">
    <location>
        <begin position="284"/>
        <end position="346"/>
    </location>
</feature>
<evidence type="ECO:0000313" key="3">
    <source>
        <dbReference type="EMBL" id="GHP05851.1"/>
    </source>
</evidence>
<dbReference type="EMBL" id="BNJQ01000011">
    <property type="protein sequence ID" value="GHP05851.1"/>
    <property type="molecule type" value="Genomic_DNA"/>
</dbReference>
<dbReference type="OrthoDB" id="196393at2759"/>
<reference evidence="3" key="1">
    <citation type="submission" date="2020-10" db="EMBL/GenBank/DDBJ databases">
        <title>Unveiling of a novel bifunctional photoreceptor, Dualchrome1, isolated from a cosmopolitan green alga.</title>
        <authorList>
            <person name="Suzuki S."/>
            <person name="Kawachi M."/>
        </authorList>
    </citation>
    <scope>NUCLEOTIDE SEQUENCE</scope>
    <source>
        <strain evidence="3">NIES 2893</strain>
    </source>
</reference>
<gene>
    <name evidence="3" type="ORF">PPROV_000459800</name>
</gene>
<protein>
    <submittedName>
        <fullName evidence="3">Uncharacterized protein</fullName>
    </submittedName>
</protein>
<dbReference type="InterPro" id="IPR026755">
    <property type="entry name" value="Fam221a/b"/>
</dbReference>
<dbReference type="Proteomes" id="UP000660262">
    <property type="component" value="Unassembled WGS sequence"/>
</dbReference>
<dbReference type="PANTHER" id="PTHR31214:SF3">
    <property type="entry name" value="PROTEIN FAM221B"/>
    <property type="match status" value="1"/>
</dbReference>
<dbReference type="PANTHER" id="PTHR31214">
    <property type="entry name" value="PROTEIN FAM221A-RELATED"/>
    <property type="match status" value="1"/>
</dbReference>
<name>A0A830HJU3_9CHLO</name>
<feature type="region of interest" description="Disordered" evidence="2">
    <location>
        <begin position="198"/>
        <end position="223"/>
    </location>
</feature>
<comment type="caution">
    <text evidence="3">The sequence shown here is derived from an EMBL/GenBank/DDBJ whole genome shotgun (WGS) entry which is preliminary data.</text>
</comment>
<comment type="similarity">
    <text evidence="1">Belongs to the FAM221 family.</text>
</comment>
<evidence type="ECO:0000313" key="4">
    <source>
        <dbReference type="Proteomes" id="UP000660262"/>
    </source>
</evidence>
<keyword evidence="4" id="KW-1185">Reference proteome</keyword>
<accession>A0A830HJU3</accession>
<dbReference type="AlphaFoldDB" id="A0A830HJU3"/>
<evidence type="ECO:0000256" key="1">
    <source>
        <dbReference type="ARBA" id="ARBA00011026"/>
    </source>
</evidence>
<sequence>MNNNDDTPIASRYALSTNPALRNLNLAQRGSQGEDLAPSLHIPAGTPLTPTQTKALASIERAVRTFGPAPGAAAMLTHEDEAAVIAAQTGRYVTWRSLKDGQDCCRVGPSARCFCGYTFGEHAGDGLGRCSQSDSCTRFLYMPSRPEEVGEWWLPRRKGFNVHHWRAKCQCGHGHNMHTAVQGGRCRGRVAPPVKAAAPRRRIENHGHPNPNPNPKALAESEGRPCGCRCFVSAFRCVVCESSWGDHELVVETEAERRAHGREVRDAYRPLAAAPSIREAVFGDDSRRALPDPSSLEAALRPAWRPSPDDDQSMSQPPQQHGATEHAFASAMRSRTSAKGRGLGWR</sequence>
<evidence type="ECO:0000256" key="2">
    <source>
        <dbReference type="SAM" id="MobiDB-lite"/>
    </source>
</evidence>
<proteinExistence type="inferred from homology"/>
<organism evidence="3 4">
    <name type="scientific">Pycnococcus provasolii</name>
    <dbReference type="NCBI Taxonomy" id="41880"/>
    <lineage>
        <taxon>Eukaryota</taxon>
        <taxon>Viridiplantae</taxon>
        <taxon>Chlorophyta</taxon>
        <taxon>Pseudoscourfieldiophyceae</taxon>
        <taxon>Pseudoscourfieldiales</taxon>
        <taxon>Pycnococcaceae</taxon>
        <taxon>Pycnococcus</taxon>
    </lineage>
</organism>